<name>A0A060S3E7_PYCCI</name>
<accession>A0A060S3E7</accession>
<sequence length="247" mass="26740">MACPILIIEIAYYSKTDHSLPPCSWGTVSLDPRDRDVGSAYASSTSPLVCRPSPCSTDAGLYAIRYILLALRADASPMDSLGRIVAVFLLSVHFLLRCQAQTVHGFNWAFPFTSLNIQECQNSSVQLKSLNTSSSFVGVPPYYMLALEVQGVTTRTLLGNDPTQLSWQNTHHQGAQLLLTVQDSAGYTAGFPSHFYSVIGVKPYNVTFGQVGSGVITQVPMGPADDVFTYINRADPNEPLMAAVVDA</sequence>
<evidence type="ECO:0000313" key="1">
    <source>
        <dbReference type="EMBL" id="CDO68937.1"/>
    </source>
</evidence>
<comment type="caution">
    <text evidence="1">The sequence shown here is derived from an EMBL/GenBank/DDBJ whole genome shotgun (WGS) entry which is preliminary data.</text>
</comment>
<keyword evidence="2" id="KW-1185">Reference proteome</keyword>
<dbReference type="HOGENOM" id="CLU_1125024_0_0_1"/>
<dbReference type="AlphaFoldDB" id="A0A060S3E7"/>
<organism evidence="1 2">
    <name type="scientific">Pycnoporus cinnabarinus</name>
    <name type="common">Cinnabar-red polypore</name>
    <name type="synonym">Trametes cinnabarina</name>
    <dbReference type="NCBI Taxonomy" id="5643"/>
    <lineage>
        <taxon>Eukaryota</taxon>
        <taxon>Fungi</taxon>
        <taxon>Dikarya</taxon>
        <taxon>Basidiomycota</taxon>
        <taxon>Agaricomycotina</taxon>
        <taxon>Agaricomycetes</taxon>
        <taxon>Polyporales</taxon>
        <taxon>Polyporaceae</taxon>
        <taxon>Trametes</taxon>
    </lineage>
</organism>
<dbReference type="Proteomes" id="UP000029665">
    <property type="component" value="Unassembled WGS sequence"/>
</dbReference>
<protein>
    <submittedName>
        <fullName evidence="1">Uncharacterized protein</fullName>
    </submittedName>
</protein>
<gene>
    <name evidence="1" type="ORF">BN946_scf185000.g80</name>
</gene>
<dbReference type="EMBL" id="CCBP010000028">
    <property type="protein sequence ID" value="CDO68937.1"/>
    <property type="molecule type" value="Genomic_DNA"/>
</dbReference>
<evidence type="ECO:0000313" key="2">
    <source>
        <dbReference type="Proteomes" id="UP000029665"/>
    </source>
</evidence>
<dbReference type="OrthoDB" id="2527908at2759"/>
<proteinExistence type="predicted"/>
<reference evidence="1" key="1">
    <citation type="submission" date="2014-01" db="EMBL/GenBank/DDBJ databases">
        <title>The genome of the white-rot fungus Pycnoporus cinnabarinus: a basidiomycete model with a versatile arsenal for lignocellulosic biomass breakdown.</title>
        <authorList>
            <person name="Levasseur A."/>
            <person name="Lomascolo A."/>
            <person name="Ruiz-Duenas F.J."/>
            <person name="Uzan E."/>
            <person name="Piumi F."/>
            <person name="Kues U."/>
            <person name="Ram A.F.J."/>
            <person name="Murat C."/>
            <person name="Haon M."/>
            <person name="Benoit I."/>
            <person name="Arfi Y."/>
            <person name="Chevret D."/>
            <person name="Drula E."/>
            <person name="Kwon M.J."/>
            <person name="Gouret P."/>
            <person name="Lesage-Meessen L."/>
            <person name="Lombard V."/>
            <person name="Mariette J."/>
            <person name="Noirot C."/>
            <person name="Park J."/>
            <person name="Patyshakuliyeva A."/>
            <person name="Wieneger R.A.B."/>
            <person name="Wosten H.A.B."/>
            <person name="Martin F."/>
            <person name="Coutinho P.M."/>
            <person name="de Vries R."/>
            <person name="Martinez A.T."/>
            <person name="Klopp C."/>
            <person name="Pontarotti P."/>
            <person name="Henrissat B."/>
            <person name="Record E."/>
        </authorList>
    </citation>
    <scope>NUCLEOTIDE SEQUENCE [LARGE SCALE GENOMIC DNA]</scope>
    <source>
        <strain evidence="1">BRFM137</strain>
    </source>
</reference>